<evidence type="ECO:0000256" key="5">
    <source>
        <dbReference type="ARBA" id="ARBA00005013"/>
    </source>
</evidence>
<dbReference type="CDD" id="cd00739">
    <property type="entry name" value="DHPS"/>
    <property type="match status" value="1"/>
</dbReference>
<comment type="catalytic activity">
    <reaction evidence="2 14">
        <text>7,8-dihydroneopterin = 6-hydroxymethyl-7,8-dihydropterin + glycolaldehyde</text>
        <dbReference type="Rhea" id="RHEA:10540"/>
        <dbReference type="ChEBI" id="CHEBI:17001"/>
        <dbReference type="ChEBI" id="CHEBI:17071"/>
        <dbReference type="ChEBI" id="CHEBI:44841"/>
        <dbReference type="EC" id="4.1.2.25"/>
    </reaction>
</comment>
<organism evidence="16 17">
    <name type="scientific">Leucobacter denitrificans</name>
    <dbReference type="NCBI Taxonomy" id="683042"/>
    <lineage>
        <taxon>Bacteria</taxon>
        <taxon>Bacillati</taxon>
        <taxon>Actinomycetota</taxon>
        <taxon>Actinomycetes</taxon>
        <taxon>Micrococcales</taxon>
        <taxon>Microbacteriaceae</taxon>
        <taxon>Leucobacter</taxon>
    </lineage>
</organism>
<comment type="similarity">
    <text evidence="7">Belongs to the DHPS family.</text>
</comment>
<comment type="function">
    <text evidence="14">Catalyzes the conversion of 7,8-dihydroneopterin to 6-hydroxymethyl-7,8-dihydropterin.</text>
</comment>
<dbReference type="PROSITE" id="PS50972">
    <property type="entry name" value="PTERIN_BINDING"/>
    <property type="match status" value="1"/>
</dbReference>
<evidence type="ECO:0000256" key="4">
    <source>
        <dbReference type="ARBA" id="ARBA00004763"/>
    </source>
</evidence>
<keyword evidence="17" id="KW-1185">Reference proteome</keyword>
<dbReference type="InterPro" id="IPR043133">
    <property type="entry name" value="GTP-CH-I_C/QueF"/>
</dbReference>
<dbReference type="SUPFAM" id="SSF51717">
    <property type="entry name" value="Dihydropteroate synthetase-like"/>
    <property type="match status" value="1"/>
</dbReference>
<evidence type="ECO:0000256" key="6">
    <source>
        <dbReference type="ARBA" id="ARBA00005708"/>
    </source>
</evidence>
<protein>
    <recommendedName>
        <fullName evidence="13 14">7,8-dihydroneopterin aldolase</fullName>
        <ecNumber evidence="14">4.1.2.25</ecNumber>
    </recommendedName>
</protein>
<evidence type="ECO:0000256" key="10">
    <source>
        <dbReference type="ARBA" id="ARBA00022842"/>
    </source>
</evidence>
<comment type="catalytic activity">
    <reaction evidence="1">
        <text>(7,8-dihydropterin-6-yl)methyl diphosphate + 4-aminobenzoate = 7,8-dihydropteroate + diphosphate</text>
        <dbReference type="Rhea" id="RHEA:19949"/>
        <dbReference type="ChEBI" id="CHEBI:17836"/>
        <dbReference type="ChEBI" id="CHEBI:17839"/>
        <dbReference type="ChEBI" id="CHEBI:33019"/>
        <dbReference type="ChEBI" id="CHEBI:72950"/>
        <dbReference type="EC" id="2.5.1.15"/>
    </reaction>
</comment>
<evidence type="ECO:0000313" key="16">
    <source>
        <dbReference type="EMBL" id="QNN64034.1"/>
    </source>
</evidence>
<dbReference type="UniPathway" id="UPA00077">
    <property type="reaction ID" value="UER00154"/>
</dbReference>
<dbReference type="InterPro" id="IPR006390">
    <property type="entry name" value="DHP_synth_dom"/>
</dbReference>
<comment type="cofactor">
    <cofactor evidence="3">
        <name>Mg(2+)</name>
        <dbReference type="ChEBI" id="CHEBI:18420"/>
    </cofactor>
</comment>
<accession>A0A7G9S859</accession>
<dbReference type="GO" id="GO:0004150">
    <property type="term" value="F:dihydroneopterin aldolase activity"/>
    <property type="evidence" value="ECO:0007669"/>
    <property type="project" value="UniProtKB-UniRule"/>
</dbReference>
<evidence type="ECO:0000259" key="15">
    <source>
        <dbReference type="PROSITE" id="PS50972"/>
    </source>
</evidence>
<keyword evidence="9" id="KW-0479">Metal-binding</keyword>
<dbReference type="AlphaFoldDB" id="A0A7G9S859"/>
<dbReference type="InterPro" id="IPR011005">
    <property type="entry name" value="Dihydropteroate_synth-like_sf"/>
</dbReference>
<dbReference type="EMBL" id="CP060716">
    <property type="protein sequence ID" value="QNN64034.1"/>
    <property type="molecule type" value="Genomic_DNA"/>
</dbReference>
<evidence type="ECO:0000256" key="2">
    <source>
        <dbReference type="ARBA" id="ARBA00001353"/>
    </source>
</evidence>
<evidence type="ECO:0000256" key="13">
    <source>
        <dbReference type="ARBA" id="ARBA00032903"/>
    </source>
</evidence>
<dbReference type="GO" id="GO:0046872">
    <property type="term" value="F:metal ion binding"/>
    <property type="evidence" value="ECO:0007669"/>
    <property type="project" value="UniProtKB-KW"/>
</dbReference>
<dbReference type="KEGG" id="ldn:H9L06_10775"/>
<dbReference type="Gene3D" id="3.20.20.20">
    <property type="entry name" value="Dihydropteroate synthase-like"/>
    <property type="match status" value="1"/>
</dbReference>
<dbReference type="GO" id="GO:0046656">
    <property type="term" value="P:folic acid biosynthetic process"/>
    <property type="evidence" value="ECO:0007669"/>
    <property type="project" value="UniProtKB-UniRule"/>
</dbReference>
<dbReference type="SUPFAM" id="SSF55620">
    <property type="entry name" value="Tetrahydrobiopterin biosynthesis enzymes-like"/>
    <property type="match status" value="1"/>
</dbReference>
<comment type="similarity">
    <text evidence="6 14">Belongs to the DHNA family.</text>
</comment>
<evidence type="ECO:0000313" key="17">
    <source>
        <dbReference type="Proteomes" id="UP000515934"/>
    </source>
</evidence>
<dbReference type="GO" id="GO:0046654">
    <property type="term" value="P:tetrahydrofolate biosynthetic process"/>
    <property type="evidence" value="ECO:0007669"/>
    <property type="project" value="UniProtKB-UniRule"/>
</dbReference>
<name>A0A7G9S859_9MICO</name>
<evidence type="ECO:0000256" key="8">
    <source>
        <dbReference type="ARBA" id="ARBA00022679"/>
    </source>
</evidence>
<dbReference type="GO" id="GO:0004156">
    <property type="term" value="F:dihydropteroate synthase activity"/>
    <property type="evidence" value="ECO:0007669"/>
    <property type="project" value="UniProtKB-EC"/>
</dbReference>
<dbReference type="Proteomes" id="UP000515934">
    <property type="component" value="Chromosome"/>
</dbReference>
<dbReference type="InterPro" id="IPR006157">
    <property type="entry name" value="FolB_dom"/>
</dbReference>
<gene>
    <name evidence="16" type="primary">folP</name>
    <name evidence="16" type="ORF">H9L06_10775</name>
</gene>
<keyword evidence="10" id="KW-0460">Magnesium</keyword>
<dbReference type="FunFam" id="3.30.1130.10:FF:000003">
    <property type="entry name" value="7,8-dihydroneopterin aldolase"/>
    <property type="match status" value="1"/>
</dbReference>
<comment type="pathway">
    <text evidence="4">Cofactor biosynthesis; tetrahydrofolate biosynthesis; 7,8-dihydrofolate from 2-amino-4-hydroxy-6-hydroxymethyl-7,8-dihydropteridine diphosphate and 4-aminobenzoate: step 1/2.</text>
</comment>
<dbReference type="NCBIfam" id="TIGR00526">
    <property type="entry name" value="folB_dom"/>
    <property type="match status" value="1"/>
</dbReference>
<reference evidence="16 17" key="1">
    <citation type="submission" date="2020-08" db="EMBL/GenBank/DDBJ databases">
        <title>Genome sequence of Leucobacter denitrificans KACC 14055T.</title>
        <authorList>
            <person name="Hyun D.-W."/>
            <person name="Bae J.-W."/>
        </authorList>
    </citation>
    <scope>NUCLEOTIDE SEQUENCE [LARGE SCALE GENOMIC DNA]</scope>
    <source>
        <strain evidence="16 17">KACC 14055</strain>
    </source>
</reference>
<comment type="pathway">
    <text evidence="5 14">Cofactor biosynthesis; tetrahydrofolate biosynthesis; 2-amino-4-hydroxy-6-hydroxymethyl-7,8-dihydropteridine diphosphate from 7,8-dihydroneopterin triphosphate: step 3/4.</text>
</comment>
<evidence type="ECO:0000256" key="14">
    <source>
        <dbReference type="RuleBase" id="RU362079"/>
    </source>
</evidence>
<proteinExistence type="inferred from homology"/>
<dbReference type="Pfam" id="PF02152">
    <property type="entry name" value="FolB"/>
    <property type="match status" value="1"/>
</dbReference>
<dbReference type="PANTHER" id="PTHR20941:SF1">
    <property type="entry name" value="FOLIC ACID SYNTHESIS PROTEIN FOL1"/>
    <property type="match status" value="1"/>
</dbReference>
<sequence>MGVLNITEDSFSDGGKYLGTEAALEQAQRLVSEGATIIDVGGESTRPGAIPVPREVELARVVPVIETLAADGIAVSIDTFHAETAAAAVRAGARYINDVSGGLHDPQMLSVAAEASRDAQVTYIAGHWRGIPDLAHTRSHYDDVVTDVRSALGDIAAAALAAGVERSKLILDPGLGFDKTGEQCWEILRRLDELQSLGYPVLIGASRKRMISEALAGVVGATPESRDLATSVVSALAARAGAWGVRVHDVAATSAALAIERAWQGESIAATSTTVPAWGQDHIRLTGLEVFAHHGVFDFEREQGQKFLVDADVQVDLRAASANDDLASTVHYGELAEAIVAAVSNDPVDLIETVAERVAEVALSFSAVTEARVTIHKPDAPIEAEFADVSVTVVRHRGAR</sequence>
<evidence type="ECO:0000256" key="12">
    <source>
        <dbReference type="ARBA" id="ARBA00023239"/>
    </source>
</evidence>
<dbReference type="Gene3D" id="3.30.1130.10">
    <property type="match status" value="1"/>
</dbReference>
<evidence type="ECO:0000256" key="11">
    <source>
        <dbReference type="ARBA" id="ARBA00022909"/>
    </source>
</evidence>
<dbReference type="GO" id="GO:0005829">
    <property type="term" value="C:cytosol"/>
    <property type="evidence" value="ECO:0007669"/>
    <property type="project" value="TreeGrafter"/>
</dbReference>
<keyword evidence="12 14" id="KW-0456">Lyase</keyword>
<dbReference type="EC" id="4.1.2.25" evidence="14"/>
<dbReference type="CDD" id="cd00534">
    <property type="entry name" value="DHNA_DHNTPE"/>
    <property type="match status" value="1"/>
</dbReference>
<dbReference type="InterPro" id="IPR045031">
    <property type="entry name" value="DHP_synth-like"/>
</dbReference>
<dbReference type="SMART" id="SM00905">
    <property type="entry name" value="FolB"/>
    <property type="match status" value="1"/>
</dbReference>
<keyword evidence="11 14" id="KW-0289">Folate biosynthesis</keyword>
<dbReference type="Pfam" id="PF00809">
    <property type="entry name" value="Pterin_bind"/>
    <property type="match status" value="1"/>
</dbReference>
<evidence type="ECO:0000256" key="3">
    <source>
        <dbReference type="ARBA" id="ARBA00001946"/>
    </source>
</evidence>
<evidence type="ECO:0000256" key="1">
    <source>
        <dbReference type="ARBA" id="ARBA00000012"/>
    </source>
</evidence>
<dbReference type="NCBIfam" id="TIGR01496">
    <property type="entry name" value="DHPS"/>
    <property type="match status" value="1"/>
</dbReference>
<feature type="domain" description="Pterin-binding" evidence="15">
    <location>
        <begin position="1"/>
        <end position="258"/>
    </location>
</feature>
<evidence type="ECO:0000256" key="9">
    <source>
        <dbReference type="ARBA" id="ARBA00022723"/>
    </source>
</evidence>
<dbReference type="PANTHER" id="PTHR20941">
    <property type="entry name" value="FOLATE SYNTHESIS PROTEINS"/>
    <property type="match status" value="1"/>
</dbReference>
<evidence type="ECO:0000256" key="7">
    <source>
        <dbReference type="ARBA" id="ARBA00009503"/>
    </source>
</evidence>
<dbReference type="InterPro" id="IPR000489">
    <property type="entry name" value="Pterin-binding_dom"/>
</dbReference>
<keyword evidence="8 16" id="KW-0808">Transferase</keyword>
<dbReference type="PROSITE" id="PS00793">
    <property type="entry name" value="DHPS_2"/>
    <property type="match status" value="1"/>
</dbReference>
<dbReference type="InterPro" id="IPR006156">
    <property type="entry name" value="Dihydroneopterin_aldolase"/>
</dbReference>
<dbReference type="NCBIfam" id="TIGR00525">
    <property type="entry name" value="folB"/>
    <property type="match status" value="1"/>
</dbReference>